<evidence type="ECO:0000256" key="1">
    <source>
        <dbReference type="ARBA" id="ARBA00004141"/>
    </source>
</evidence>
<dbReference type="InterPro" id="IPR051223">
    <property type="entry name" value="Polycystin"/>
</dbReference>
<evidence type="ECO:0000313" key="10">
    <source>
        <dbReference type="Proteomes" id="UP000694888"/>
    </source>
</evidence>
<protein>
    <submittedName>
        <fullName evidence="11">Polycystic kidney disease 2-like 1 protein</fullName>
    </submittedName>
</protein>
<gene>
    <name evidence="11" type="primary">LOC106011520</name>
</gene>
<dbReference type="Pfam" id="PF08016">
    <property type="entry name" value="PKD_channel"/>
    <property type="match status" value="1"/>
</dbReference>
<evidence type="ECO:0000256" key="6">
    <source>
        <dbReference type="ARBA" id="ARBA00023180"/>
    </source>
</evidence>
<keyword evidence="4 7" id="KW-1133">Transmembrane helix</keyword>
<comment type="subcellular location">
    <subcellularLocation>
        <location evidence="1">Membrane</location>
        <topology evidence="1">Multi-pass membrane protein</topology>
    </subcellularLocation>
</comment>
<feature type="domain" description="Polycystin cation channel PKD1/PKD2" evidence="8">
    <location>
        <begin position="309"/>
        <end position="524"/>
    </location>
</feature>
<evidence type="ECO:0000256" key="3">
    <source>
        <dbReference type="ARBA" id="ARBA00022692"/>
    </source>
</evidence>
<feature type="transmembrane region" description="Helical" evidence="7">
    <location>
        <begin position="310"/>
        <end position="329"/>
    </location>
</feature>
<evidence type="ECO:0000256" key="4">
    <source>
        <dbReference type="ARBA" id="ARBA00022989"/>
    </source>
</evidence>
<dbReference type="GeneID" id="106011520"/>
<keyword evidence="6" id="KW-0325">Glycoprotein</keyword>
<sequence>MLKRYSTMSTAWVGDLRFRSPLTGAQAKAILARLKVETEAKAMLRDLFMYTVFMVAVVVMTYGHMDVYYRYMQTKYTRELLVGAQSYVDEEEHSQWLEKIHYVSDIWDYLVDTLVPQLLPDQPELAQSYNSYLVGPIRVRQVRVEPDHSSCDSSFNVYGGLRNVFGHQFCTYSLNEGQEEKRSFNHTWSMPSSLPADEMQDSPYVYRSAEELRTLPFKGHHGWYPGGGYVTVLPRDNAQIAETILLELSKSDWIDQMTRCILVELTMYNPNVHLFTNVRLSFEFENYGGIFPMKSFFTSQLFHYTEEKKVWLQYAEAITVLCVVFYTFVEVKSMLRLGIRQYFSDIWNWTEILVLLVSYTSGLFFFLRYSARLEVFSLFRKYGHSRFIDFSLAFFRDEELQVSLGLLAALVIYKMLKIITFNPFLATFTHTIFLSRADCIGYSAMTAAYLVAFGIFGMLSFGSKLIGYYSFDRALLRLFFFIMGEPDFHKLVAANYAMGHLFFLSALFVTQYIIINFFIAILREWLNIARCLTYNEENATLAYMIQSLKLYLGLGPKNVRRITN</sequence>
<dbReference type="RefSeq" id="XP_035825224.1">
    <property type="nucleotide sequence ID" value="XM_035969331.1"/>
</dbReference>
<name>A0ABM1VS32_APLCA</name>
<comment type="similarity">
    <text evidence="2">Belongs to the polycystin family.</text>
</comment>
<dbReference type="Proteomes" id="UP000694888">
    <property type="component" value="Unplaced"/>
</dbReference>
<keyword evidence="3 7" id="KW-0812">Transmembrane</keyword>
<evidence type="ECO:0000256" key="7">
    <source>
        <dbReference type="SAM" id="Phobius"/>
    </source>
</evidence>
<organism evidence="10 11">
    <name type="scientific">Aplysia californica</name>
    <name type="common">California sea hare</name>
    <dbReference type="NCBI Taxonomy" id="6500"/>
    <lineage>
        <taxon>Eukaryota</taxon>
        <taxon>Metazoa</taxon>
        <taxon>Spiralia</taxon>
        <taxon>Lophotrochozoa</taxon>
        <taxon>Mollusca</taxon>
        <taxon>Gastropoda</taxon>
        <taxon>Heterobranchia</taxon>
        <taxon>Euthyneura</taxon>
        <taxon>Tectipleura</taxon>
        <taxon>Aplysiida</taxon>
        <taxon>Aplysioidea</taxon>
        <taxon>Aplysiidae</taxon>
        <taxon>Aplysia</taxon>
    </lineage>
</organism>
<dbReference type="PANTHER" id="PTHR10877:SF197">
    <property type="entry name" value="POLYCYSTIC KIDNEY DISEASE PROTEIN 1-LIKE 2"/>
    <property type="match status" value="1"/>
</dbReference>
<feature type="transmembrane region" description="Helical" evidence="7">
    <location>
        <begin position="400"/>
        <end position="420"/>
    </location>
</feature>
<evidence type="ECO:0000313" key="11">
    <source>
        <dbReference type="RefSeq" id="XP_035825224.1"/>
    </source>
</evidence>
<feature type="transmembrane region" description="Helical" evidence="7">
    <location>
        <begin position="349"/>
        <end position="371"/>
    </location>
</feature>
<reference evidence="11" key="1">
    <citation type="submission" date="2025-08" db="UniProtKB">
        <authorList>
            <consortium name="RefSeq"/>
        </authorList>
    </citation>
    <scope>IDENTIFICATION</scope>
</reference>
<evidence type="ECO:0000259" key="8">
    <source>
        <dbReference type="Pfam" id="PF08016"/>
    </source>
</evidence>
<feature type="transmembrane region" description="Helical" evidence="7">
    <location>
        <begin position="440"/>
        <end position="459"/>
    </location>
</feature>
<keyword evidence="5 7" id="KW-0472">Membrane</keyword>
<keyword evidence="10" id="KW-1185">Reference proteome</keyword>
<dbReference type="InterPro" id="IPR013122">
    <property type="entry name" value="PKD1_2_channel"/>
</dbReference>
<accession>A0ABM1VS32</accession>
<evidence type="ECO:0000256" key="2">
    <source>
        <dbReference type="ARBA" id="ARBA00007200"/>
    </source>
</evidence>
<dbReference type="Pfam" id="PF20519">
    <property type="entry name" value="Polycystin_dom"/>
    <property type="match status" value="1"/>
</dbReference>
<feature type="transmembrane region" description="Helical" evidence="7">
    <location>
        <begin position="47"/>
        <end position="69"/>
    </location>
</feature>
<feature type="domain" description="Polycystin" evidence="9">
    <location>
        <begin position="98"/>
        <end position="300"/>
    </location>
</feature>
<dbReference type="PRINTS" id="PR01433">
    <property type="entry name" value="POLYCYSTIN2"/>
</dbReference>
<evidence type="ECO:0000256" key="5">
    <source>
        <dbReference type="ARBA" id="ARBA00023136"/>
    </source>
</evidence>
<dbReference type="InterPro" id="IPR003915">
    <property type="entry name" value="PKD_2"/>
</dbReference>
<evidence type="ECO:0000259" key="9">
    <source>
        <dbReference type="Pfam" id="PF20519"/>
    </source>
</evidence>
<feature type="transmembrane region" description="Helical" evidence="7">
    <location>
        <begin position="496"/>
        <end position="522"/>
    </location>
</feature>
<dbReference type="InterPro" id="IPR046791">
    <property type="entry name" value="Polycystin_dom"/>
</dbReference>
<proteinExistence type="inferred from homology"/>
<dbReference type="PANTHER" id="PTHR10877">
    <property type="entry name" value="POLYCYSTIN FAMILY MEMBER"/>
    <property type="match status" value="1"/>
</dbReference>